<dbReference type="eggNOG" id="COG4608">
    <property type="taxonomic scope" value="Bacteria"/>
</dbReference>
<keyword evidence="3" id="KW-0547">Nucleotide-binding</keyword>
<dbReference type="GO" id="GO:0016887">
    <property type="term" value="F:ATP hydrolysis activity"/>
    <property type="evidence" value="ECO:0007669"/>
    <property type="project" value="InterPro"/>
</dbReference>
<keyword evidence="4" id="KW-0067">ATP-binding</keyword>
<comment type="similarity">
    <text evidence="1">Belongs to the ABC transporter superfamily.</text>
</comment>
<evidence type="ECO:0000256" key="3">
    <source>
        <dbReference type="ARBA" id="ARBA00022741"/>
    </source>
</evidence>
<dbReference type="SUPFAM" id="SSF52540">
    <property type="entry name" value="P-loop containing nucleoside triphosphate hydrolases"/>
    <property type="match status" value="1"/>
</dbReference>
<dbReference type="PANTHER" id="PTHR43776:SF7">
    <property type="entry name" value="D,D-DIPEPTIDE TRANSPORT ATP-BINDING PROTEIN DDPF-RELATED"/>
    <property type="match status" value="1"/>
</dbReference>
<dbReference type="PROSITE" id="PS00211">
    <property type="entry name" value="ABC_TRANSPORTER_1"/>
    <property type="match status" value="1"/>
</dbReference>
<dbReference type="CDD" id="cd03257">
    <property type="entry name" value="ABC_NikE_OppD_transporters"/>
    <property type="match status" value="1"/>
</dbReference>
<evidence type="ECO:0000313" key="7">
    <source>
        <dbReference type="Proteomes" id="UP000002734"/>
    </source>
</evidence>
<protein>
    <submittedName>
        <fullName evidence="6">ABC transporter related</fullName>
    </submittedName>
</protein>
<keyword evidence="7" id="KW-1185">Reference proteome</keyword>
<gene>
    <name evidence="6" type="ordered locus">Dd703_3503</name>
</gene>
<name>C6C3G4_MUSP7</name>
<dbReference type="KEGG" id="dda:Dd703_3503"/>
<dbReference type="AlphaFoldDB" id="C6C3G4"/>
<evidence type="ECO:0000313" key="6">
    <source>
        <dbReference type="EMBL" id="ACS87262.1"/>
    </source>
</evidence>
<feature type="domain" description="ABC transporter" evidence="5">
    <location>
        <begin position="33"/>
        <end position="270"/>
    </location>
</feature>
<dbReference type="PROSITE" id="PS50893">
    <property type="entry name" value="ABC_TRANSPORTER_2"/>
    <property type="match status" value="1"/>
</dbReference>
<dbReference type="RefSeq" id="WP_015855160.1">
    <property type="nucleotide sequence ID" value="NC_012880.1"/>
</dbReference>
<dbReference type="Pfam" id="PF08352">
    <property type="entry name" value="oligo_HPY"/>
    <property type="match status" value="1"/>
</dbReference>
<dbReference type="SMART" id="SM00382">
    <property type="entry name" value="AAA"/>
    <property type="match status" value="1"/>
</dbReference>
<dbReference type="InterPro" id="IPR050319">
    <property type="entry name" value="ABC_transp_ATP-bind"/>
</dbReference>
<dbReference type="Pfam" id="PF00005">
    <property type="entry name" value="ABC_tran"/>
    <property type="match status" value="1"/>
</dbReference>
<evidence type="ECO:0000256" key="4">
    <source>
        <dbReference type="ARBA" id="ARBA00022840"/>
    </source>
</evidence>
<evidence type="ECO:0000259" key="5">
    <source>
        <dbReference type="PROSITE" id="PS50893"/>
    </source>
</evidence>
<sequence length="288" mass="31555">MTMQATQDMTALPTYIPGNDDIALELCALSRTFRLNRGLFSRPGEITAVDNVSLRIRRGETLGLVGESGCGKSTLAKMLLGLLPPTSGNVLIEGREIDAGNRRAMATRIQPIFQDPYSSLNPRRTVADIVEVALRLHDIGTPAERKTRVREMLDVVGMPSRTHSQYPGQLSGGQRQRVAIARALILQPDILICDEPTSALDVSVQAQILNLLLSLKKELGLTYLFISHNLSVVEHLVDHVAVMRKGRLVEQGTREQVFNAPQHPYTRVLLASVLTPEPGLGIPEIDAC</sequence>
<accession>C6C3G4</accession>
<reference evidence="6" key="1">
    <citation type="submission" date="2009-06" db="EMBL/GenBank/DDBJ databases">
        <title>Complete sequence of Dickeya dadantii Ech703.</title>
        <authorList>
            <consortium name="US DOE Joint Genome Institute"/>
            <person name="Lucas S."/>
            <person name="Copeland A."/>
            <person name="Lapidus A."/>
            <person name="Glavina del Rio T."/>
            <person name="Dalin E."/>
            <person name="Tice H."/>
            <person name="Bruce D."/>
            <person name="Goodwin L."/>
            <person name="Pitluck S."/>
            <person name="Chertkov O."/>
            <person name="Brettin T."/>
            <person name="Detter J.C."/>
            <person name="Han C."/>
            <person name="Larimer F."/>
            <person name="Land M."/>
            <person name="Hauser L."/>
            <person name="Kyrpides N."/>
            <person name="Mikhailova N."/>
            <person name="Balakrishnan V."/>
            <person name="Glasner J."/>
            <person name="Perna N.T."/>
        </authorList>
    </citation>
    <scope>NUCLEOTIDE SEQUENCE [LARGE SCALE GENOMIC DNA]</scope>
    <source>
        <strain evidence="6">Ech703</strain>
    </source>
</reference>
<keyword evidence="2" id="KW-0813">Transport</keyword>
<dbReference type="InterPro" id="IPR027417">
    <property type="entry name" value="P-loop_NTPase"/>
</dbReference>
<dbReference type="GO" id="GO:0015833">
    <property type="term" value="P:peptide transport"/>
    <property type="evidence" value="ECO:0007669"/>
    <property type="project" value="InterPro"/>
</dbReference>
<dbReference type="STRING" id="579405.Dd703_3503"/>
<dbReference type="PANTHER" id="PTHR43776">
    <property type="entry name" value="TRANSPORT ATP-BINDING PROTEIN"/>
    <property type="match status" value="1"/>
</dbReference>
<evidence type="ECO:0000256" key="2">
    <source>
        <dbReference type="ARBA" id="ARBA00022448"/>
    </source>
</evidence>
<dbReference type="InterPro" id="IPR003593">
    <property type="entry name" value="AAA+_ATPase"/>
</dbReference>
<dbReference type="GO" id="GO:0005524">
    <property type="term" value="F:ATP binding"/>
    <property type="evidence" value="ECO:0007669"/>
    <property type="project" value="UniProtKB-KW"/>
</dbReference>
<dbReference type="InterPro" id="IPR003439">
    <property type="entry name" value="ABC_transporter-like_ATP-bd"/>
</dbReference>
<dbReference type="HOGENOM" id="CLU_000604_1_23_6"/>
<dbReference type="EMBL" id="CP001654">
    <property type="protein sequence ID" value="ACS87262.1"/>
    <property type="molecule type" value="Genomic_DNA"/>
</dbReference>
<proteinExistence type="inferred from homology"/>
<organism evidence="6 7">
    <name type="scientific">Musicola paradisiaca (strain Ech703)</name>
    <name type="common">Dickeya paradisiaca</name>
    <name type="synonym">Dickeya dadantii</name>
    <dbReference type="NCBI Taxonomy" id="579405"/>
    <lineage>
        <taxon>Bacteria</taxon>
        <taxon>Pseudomonadati</taxon>
        <taxon>Pseudomonadota</taxon>
        <taxon>Gammaproteobacteria</taxon>
        <taxon>Enterobacterales</taxon>
        <taxon>Pectobacteriaceae</taxon>
        <taxon>Musicola</taxon>
    </lineage>
</organism>
<evidence type="ECO:0000256" key="1">
    <source>
        <dbReference type="ARBA" id="ARBA00005417"/>
    </source>
</evidence>
<dbReference type="InterPro" id="IPR013563">
    <property type="entry name" value="Oligopep_ABC_C"/>
</dbReference>
<dbReference type="InterPro" id="IPR017871">
    <property type="entry name" value="ABC_transporter-like_CS"/>
</dbReference>
<dbReference type="Gene3D" id="3.40.50.300">
    <property type="entry name" value="P-loop containing nucleotide triphosphate hydrolases"/>
    <property type="match status" value="1"/>
</dbReference>
<dbReference type="GO" id="GO:0055085">
    <property type="term" value="P:transmembrane transport"/>
    <property type="evidence" value="ECO:0007669"/>
    <property type="project" value="UniProtKB-ARBA"/>
</dbReference>
<dbReference type="Proteomes" id="UP000002734">
    <property type="component" value="Chromosome"/>
</dbReference>